<dbReference type="Pfam" id="PF02944">
    <property type="entry name" value="BESS"/>
    <property type="match status" value="1"/>
</dbReference>
<dbReference type="GO" id="GO:0005634">
    <property type="term" value="C:nucleus"/>
    <property type="evidence" value="ECO:0007669"/>
    <property type="project" value="UniProtKB-SubCell"/>
</dbReference>
<comment type="subcellular location">
    <subcellularLocation>
        <location evidence="1">Nucleus</location>
    </subcellularLocation>
</comment>
<gene>
    <name evidence="4" type="ORF">g.6920</name>
</gene>
<dbReference type="PROSITE" id="PS51031">
    <property type="entry name" value="BESS"/>
    <property type="match status" value="1"/>
</dbReference>
<evidence type="ECO:0000313" key="4">
    <source>
        <dbReference type="EMBL" id="JAS91718.1"/>
    </source>
</evidence>
<dbReference type="Pfam" id="PF10545">
    <property type="entry name" value="MADF_DNA_bdg"/>
    <property type="match status" value="1"/>
</dbReference>
<organism evidence="4">
    <name type="scientific">Homalodisca liturata</name>
    <dbReference type="NCBI Taxonomy" id="320908"/>
    <lineage>
        <taxon>Eukaryota</taxon>
        <taxon>Metazoa</taxon>
        <taxon>Ecdysozoa</taxon>
        <taxon>Arthropoda</taxon>
        <taxon>Hexapoda</taxon>
        <taxon>Insecta</taxon>
        <taxon>Pterygota</taxon>
        <taxon>Neoptera</taxon>
        <taxon>Paraneoptera</taxon>
        <taxon>Hemiptera</taxon>
        <taxon>Auchenorrhyncha</taxon>
        <taxon>Membracoidea</taxon>
        <taxon>Cicadellidae</taxon>
        <taxon>Cicadellinae</taxon>
        <taxon>Proconiini</taxon>
        <taxon>Homalodisca</taxon>
    </lineage>
</organism>
<evidence type="ECO:0000259" key="2">
    <source>
        <dbReference type="PROSITE" id="PS51029"/>
    </source>
</evidence>
<reference evidence="4" key="1">
    <citation type="submission" date="2015-11" db="EMBL/GenBank/DDBJ databases">
        <title>De novo transcriptome assembly of four potential Pierce s Disease insect vectors from Arizona vineyards.</title>
        <authorList>
            <person name="Tassone E.E."/>
        </authorList>
    </citation>
    <scope>NUCLEOTIDE SEQUENCE</scope>
</reference>
<feature type="domain" description="MADF" evidence="2">
    <location>
        <begin position="20"/>
        <end position="108"/>
    </location>
</feature>
<feature type="domain" description="BESS" evidence="3">
    <location>
        <begin position="158"/>
        <end position="197"/>
    </location>
</feature>
<dbReference type="InterPro" id="IPR004210">
    <property type="entry name" value="BESS_motif"/>
</dbReference>
<name>A0A1B6IXQ4_9HEMI</name>
<dbReference type="GO" id="GO:0003677">
    <property type="term" value="F:DNA binding"/>
    <property type="evidence" value="ECO:0007669"/>
    <property type="project" value="InterPro"/>
</dbReference>
<dbReference type="PROSITE" id="PS51029">
    <property type="entry name" value="MADF"/>
    <property type="match status" value="1"/>
</dbReference>
<evidence type="ECO:0000259" key="3">
    <source>
        <dbReference type="PROSITE" id="PS51031"/>
    </source>
</evidence>
<proteinExistence type="predicted"/>
<protein>
    <recommendedName>
        <fullName evidence="5">MADF domain-containing protein</fullName>
    </recommendedName>
</protein>
<dbReference type="PANTHER" id="PTHR12243:SF67">
    <property type="entry name" value="COREPRESSOR OF PANGOLIN, ISOFORM A-RELATED"/>
    <property type="match status" value="1"/>
</dbReference>
<evidence type="ECO:0008006" key="5">
    <source>
        <dbReference type="Google" id="ProtNLM"/>
    </source>
</evidence>
<dbReference type="InterPro" id="IPR039353">
    <property type="entry name" value="TF_Adf1"/>
</dbReference>
<sequence>MAQSGTVEVPPVGGRVCWERLIALVQDRPPLYDYSHPAHCNRDVTGYMWSQIAAELGTTEIICKTKWANLRSNFVREFRRIRPSSDGTLWAPQWPLFKPLMFLLPFLKKRGSTGSFEEPTIITLEDFQESKKQSDNVSTEHVPKKIRIDSSVPAEEENNDDKLFMLSLVPKMRQLPMVENIKFRIEVQQLLLNRLCQFSEQSDPAETVQVLLNEDNDESDFQELSVKAE</sequence>
<evidence type="ECO:0000256" key="1">
    <source>
        <dbReference type="PROSITE-ProRule" id="PRU00371"/>
    </source>
</evidence>
<dbReference type="EMBL" id="GECU01015988">
    <property type="protein sequence ID" value="JAS91718.1"/>
    <property type="molecule type" value="Transcribed_RNA"/>
</dbReference>
<dbReference type="AlphaFoldDB" id="A0A1B6IXQ4"/>
<dbReference type="SMART" id="SM00595">
    <property type="entry name" value="MADF"/>
    <property type="match status" value="1"/>
</dbReference>
<accession>A0A1B6IXQ4</accession>
<dbReference type="PANTHER" id="PTHR12243">
    <property type="entry name" value="MADF DOMAIN TRANSCRIPTION FACTOR"/>
    <property type="match status" value="1"/>
</dbReference>
<dbReference type="InterPro" id="IPR006578">
    <property type="entry name" value="MADF-dom"/>
</dbReference>
<keyword evidence="1" id="KW-0539">Nucleus</keyword>